<accession>A0A8J5K296</accession>
<dbReference type="EMBL" id="JAHLQT010021981">
    <property type="protein sequence ID" value="KAG7166901.1"/>
    <property type="molecule type" value="Genomic_DNA"/>
</dbReference>
<gene>
    <name evidence="2" type="ORF">Hamer_G024176</name>
</gene>
<name>A0A8J5K296_HOMAM</name>
<feature type="region of interest" description="Disordered" evidence="1">
    <location>
        <begin position="1"/>
        <end position="84"/>
    </location>
</feature>
<feature type="compositionally biased region" description="Polar residues" evidence="1">
    <location>
        <begin position="55"/>
        <end position="70"/>
    </location>
</feature>
<sequence>MLSQAEGHRSQEGTRPQNQTTLNTACRTSTPRKSSIDDSRVRRRTPSVDMDTRTHSMQSLSGVSTTSSVPSYMRPKGESCSCRRHTPERDIHEVENALLNAYQYIRCTKKISKPA</sequence>
<evidence type="ECO:0000256" key="1">
    <source>
        <dbReference type="SAM" id="MobiDB-lite"/>
    </source>
</evidence>
<dbReference type="AlphaFoldDB" id="A0A8J5K296"/>
<dbReference type="Proteomes" id="UP000747542">
    <property type="component" value="Unassembled WGS sequence"/>
</dbReference>
<evidence type="ECO:0000313" key="2">
    <source>
        <dbReference type="EMBL" id="KAG7166901.1"/>
    </source>
</evidence>
<evidence type="ECO:0000313" key="3">
    <source>
        <dbReference type="Proteomes" id="UP000747542"/>
    </source>
</evidence>
<proteinExistence type="predicted"/>
<organism evidence="2 3">
    <name type="scientific">Homarus americanus</name>
    <name type="common">American lobster</name>
    <dbReference type="NCBI Taxonomy" id="6706"/>
    <lineage>
        <taxon>Eukaryota</taxon>
        <taxon>Metazoa</taxon>
        <taxon>Ecdysozoa</taxon>
        <taxon>Arthropoda</taxon>
        <taxon>Crustacea</taxon>
        <taxon>Multicrustacea</taxon>
        <taxon>Malacostraca</taxon>
        <taxon>Eumalacostraca</taxon>
        <taxon>Eucarida</taxon>
        <taxon>Decapoda</taxon>
        <taxon>Pleocyemata</taxon>
        <taxon>Astacidea</taxon>
        <taxon>Nephropoidea</taxon>
        <taxon>Nephropidae</taxon>
        <taxon>Homarus</taxon>
    </lineage>
</organism>
<protein>
    <submittedName>
        <fullName evidence="2">Uncharacterized protein</fullName>
    </submittedName>
</protein>
<feature type="compositionally biased region" description="Polar residues" evidence="1">
    <location>
        <begin position="13"/>
        <end position="33"/>
    </location>
</feature>
<keyword evidence="3" id="KW-1185">Reference proteome</keyword>
<feature type="compositionally biased region" description="Basic and acidic residues" evidence="1">
    <location>
        <begin position="1"/>
        <end position="12"/>
    </location>
</feature>
<comment type="caution">
    <text evidence="2">The sequence shown here is derived from an EMBL/GenBank/DDBJ whole genome shotgun (WGS) entry which is preliminary data.</text>
</comment>
<reference evidence="2" key="1">
    <citation type="journal article" date="2021" name="Sci. Adv.">
        <title>The American lobster genome reveals insights on longevity, neural, and immune adaptations.</title>
        <authorList>
            <person name="Polinski J.M."/>
            <person name="Zimin A.V."/>
            <person name="Clark K.F."/>
            <person name="Kohn A.B."/>
            <person name="Sadowski N."/>
            <person name="Timp W."/>
            <person name="Ptitsyn A."/>
            <person name="Khanna P."/>
            <person name="Romanova D.Y."/>
            <person name="Williams P."/>
            <person name="Greenwood S.J."/>
            <person name="Moroz L.L."/>
            <person name="Walt D.R."/>
            <person name="Bodnar A.G."/>
        </authorList>
    </citation>
    <scope>NUCLEOTIDE SEQUENCE</scope>
    <source>
        <strain evidence="2">GMGI-L3</strain>
    </source>
</reference>